<protein>
    <submittedName>
        <fullName evidence="2">Uncharacterized protein</fullName>
    </submittedName>
</protein>
<reference evidence="2 3" key="1">
    <citation type="submission" date="2020-12" db="EMBL/GenBank/DDBJ databases">
        <title>Metabolic potential, ecology and presence of endohyphal bacteria is reflected in genomic diversity of Mucoromycotina.</title>
        <authorList>
            <person name="Muszewska A."/>
            <person name="Okrasinska A."/>
            <person name="Steczkiewicz K."/>
            <person name="Drgas O."/>
            <person name="Orlowska M."/>
            <person name="Perlinska-Lenart U."/>
            <person name="Aleksandrzak-Piekarczyk T."/>
            <person name="Szatraj K."/>
            <person name="Zielenkiewicz U."/>
            <person name="Pilsyk S."/>
            <person name="Malc E."/>
            <person name="Mieczkowski P."/>
            <person name="Kruszewska J.S."/>
            <person name="Biernat P."/>
            <person name="Pawlowska J."/>
        </authorList>
    </citation>
    <scope>NUCLEOTIDE SEQUENCE [LARGE SCALE GENOMIC DNA]</scope>
    <source>
        <strain evidence="2 3">CBS 142.35</strain>
    </source>
</reference>
<proteinExistence type="predicted"/>
<feature type="compositionally biased region" description="Low complexity" evidence="1">
    <location>
        <begin position="139"/>
        <end position="149"/>
    </location>
</feature>
<accession>A0A8H7VII9</accession>
<evidence type="ECO:0000313" key="3">
    <source>
        <dbReference type="Proteomes" id="UP000646827"/>
    </source>
</evidence>
<dbReference type="EMBL" id="JAEPRB010000273">
    <property type="protein sequence ID" value="KAG2217778.1"/>
    <property type="molecule type" value="Genomic_DNA"/>
</dbReference>
<keyword evidence="3" id="KW-1185">Reference proteome</keyword>
<evidence type="ECO:0000256" key="1">
    <source>
        <dbReference type="SAM" id="MobiDB-lite"/>
    </source>
</evidence>
<dbReference type="AlphaFoldDB" id="A0A8H7VII9"/>
<organism evidence="2 3">
    <name type="scientific">Circinella minor</name>
    <dbReference type="NCBI Taxonomy" id="1195481"/>
    <lineage>
        <taxon>Eukaryota</taxon>
        <taxon>Fungi</taxon>
        <taxon>Fungi incertae sedis</taxon>
        <taxon>Mucoromycota</taxon>
        <taxon>Mucoromycotina</taxon>
        <taxon>Mucoromycetes</taxon>
        <taxon>Mucorales</taxon>
        <taxon>Lichtheimiaceae</taxon>
        <taxon>Circinella</taxon>
    </lineage>
</organism>
<name>A0A8H7VII9_9FUNG</name>
<dbReference type="Gene3D" id="3.30.230.10">
    <property type="match status" value="1"/>
</dbReference>
<feature type="region of interest" description="Disordered" evidence="1">
    <location>
        <begin position="128"/>
        <end position="168"/>
    </location>
</feature>
<dbReference type="OrthoDB" id="2383663at2759"/>
<gene>
    <name evidence="2" type="ORF">INT45_011835</name>
</gene>
<sequence>MLPTLVLLKRIPALTKIQLDPLFSKRTSLSTSCDAFNAKAFLAKPPLPTSKSYTVTVITGKKSISKQSVIRYRATRRLKAVIADSFPCHAPKGYHYIFYSNSPIVTLPWTTLQTQMIRVLDTLRKKIDKESKKSPSMTSLPIYPSSSSRSGKKKYIKASIPPSPLQKK</sequence>
<dbReference type="Proteomes" id="UP000646827">
    <property type="component" value="Unassembled WGS sequence"/>
</dbReference>
<comment type="caution">
    <text evidence="2">The sequence shown here is derived from an EMBL/GenBank/DDBJ whole genome shotgun (WGS) entry which is preliminary data.</text>
</comment>
<evidence type="ECO:0000313" key="2">
    <source>
        <dbReference type="EMBL" id="KAG2217778.1"/>
    </source>
</evidence>
<dbReference type="InterPro" id="IPR014721">
    <property type="entry name" value="Ribsml_uS5_D2-typ_fold_subgr"/>
</dbReference>